<dbReference type="InterPro" id="IPR044492">
    <property type="entry name" value="P_typ_ATPase_HD_dom"/>
</dbReference>
<keyword evidence="11" id="KW-1278">Translocase</keyword>
<dbReference type="GO" id="GO:0016887">
    <property type="term" value="F:ATP hydrolysis activity"/>
    <property type="evidence" value="ECO:0007669"/>
    <property type="project" value="InterPro"/>
</dbReference>
<dbReference type="EC" id="7.2.2.8" evidence="3"/>
<dbReference type="Proteomes" id="UP000271010">
    <property type="component" value="Unassembled WGS sequence"/>
</dbReference>
<feature type="transmembrane region" description="Helical" evidence="18">
    <location>
        <begin position="354"/>
        <end position="377"/>
    </location>
</feature>
<dbReference type="InterPro" id="IPR001757">
    <property type="entry name" value="P_typ_ATPase"/>
</dbReference>
<dbReference type="GO" id="GO:0140581">
    <property type="term" value="F:P-type monovalent copper transporter activity"/>
    <property type="evidence" value="ECO:0007669"/>
    <property type="project" value="UniProtKB-EC"/>
</dbReference>
<dbReference type="PANTHER" id="PTHR43520:SF8">
    <property type="entry name" value="P-TYPE CU(+) TRANSPORTER"/>
    <property type="match status" value="1"/>
</dbReference>
<evidence type="ECO:0000259" key="19">
    <source>
        <dbReference type="PROSITE" id="PS50846"/>
    </source>
</evidence>
<evidence type="ECO:0000313" key="21">
    <source>
        <dbReference type="Proteomes" id="UP000271010"/>
    </source>
</evidence>
<dbReference type="FunFam" id="3.40.50.1000:FF:000144">
    <property type="entry name" value="copper-transporting ATPase 1 isoform X2"/>
    <property type="match status" value="1"/>
</dbReference>
<dbReference type="PRINTS" id="PR00943">
    <property type="entry name" value="CUATPASE"/>
</dbReference>
<evidence type="ECO:0000256" key="1">
    <source>
        <dbReference type="ARBA" id="ARBA00004651"/>
    </source>
</evidence>
<dbReference type="SUPFAM" id="SSF56784">
    <property type="entry name" value="HAD-like"/>
    <property type="match status" value="1"/>
</dbReference>
<dbReference type="GO" id="GO:0055070">
    <property type="term" value="P:copper ion homeostasis"/>
    <property type="evidence" value="ECO:0007669"/>
    <property type="project" value="TreeGrafter"/>
</dbReference>
<dbReference type="Gene3D" id="3.40.1110.10">
    <property type="entry name" value="Calcium-transporting ATPase, cytoplasmic domain N"/>
    <property type="match status" value="1"/>
</dbReference>
<evidence type="ECO:0000256" key="8">
    <source>
        <dbReference type="ARBA" id="ARBA00022741"/>
    </source>
</evidence>
<evidence type="ECO:0000256" key="7">
    <source>
        <dbReference type="ARBA" id="ARBA00022723"/>
    </source>
</evidence>
<feature type="transmembrane region" description="Helical" evidence="18">
    <location>
        <begin position="108"/>
        <end position="130"/>
    </location>
</feature>
<dbReference type="NCBIfam" id="TIGR01525">
    <property type="entry name" value="ATPase-IB_hvy"/>
    <property type="match status" value="1"/>
</dbReference>
<dbReference type="OrthoDB" id="1521937at2"/>
<evidence type="ECO:0000256" key="14">
    <source>
        <dbReference type="ARBA" id="ARBA00023065"/>
    </source>
</evidence>
<evidence type="ECO:0000313" key="20">
    <source>
        <dbReference type="EMBL" id="RNI31824.1"/>
    </source>
</evidence>
<keyword evidence="9" id="KW-0187">Copper transport</keyword>
<dbReference type="Gene3D" id="3.30.70.100">
    <property type="match status" value="1"/>
</dbReference>
<dbReference type="GO" id="GO:0005886">
    <property type="term" value="C:plasma membrane"/>
    <property type="evidence" value="ECO:0007669"/>
    <property type="project" value="UniProtKB-SubCell"/>
</dbReference>
<comment type="similarity">
    <text evidence="2 18">Belongs to the cation transport ATPase (P-type) (TC 3.A.3) family. Type IB subfamily.</text>
</comment>
<evidence type="ECO:0000256" key="9">
    <source>
        <dbReference type="ARBA" id="ARBA00022796"/>
    </source>
</evidence>
<feature type="transmembrane region" description="Helical" evidence="18">
    <location>
        <begin position="83"/>
        <end position="102"/>
    </location>
</feature>
<dbReference type="InterPro" id="IPR023298">
    <property type="entry name" value="ATPase_P-typ_TM_dom_sf"/>
</dbReference>
<dbReference type="Pfam" id="PF00403">
    <property type="entry name" value="HMA"/>
    <property type="match status" value="1"/>
</dbReference>
<dbReference type="AlphaFoldDB" id="A0A3M9N213"/>
<keyword evidence="6 18" id="KW-0812">Transmembrane</keyword>
<gene>
    <name evidence="20" type="ORF">EFA69_06365</name>
</gene>
<feature type="transmembrane region" description="Helical" evidence="18">
    <location>
        <begin position="172"/>
        <end position="192"/>
    </location>
</feature>
<keyword evidence="5 18" id="KW-1003">Cell membrane</keyword>
<evidence type="ECO:0000256" key="6">
    <source>
        <dbReference type="ARBA" id="ARBA00022692"/>
    </source>
</evidence>
<evidence type="ECO:0000256" key="18">
    <source>
        <dbReference type="RuleBase" id="RU362081"/>
    </source>
</evidence>
<dbReference type="SFLD" id="SFLDF00027">
    <property type="entry name" value="p-type_atpase"/>
    <property type="match status" value="1"/>
</dbReference>
<reference evidence="20 21" key="1">
    <citation type="submission" date="2018-11" db="EMBL/GenBank/DDBJ databases">
        <title>Rufibacter latericius sp. nov., isolated from water in Baiyang Lake.</title>
        <authorList>
            <person name="Yang Y."/>
        </authorList>
    </citation>
    <scope>NUCLEOTIDE SEQUENCE [LARGE SCALE GENOMIC DNA]</scope>
    <source>
        <strain evidence="20 21">MCC P1</strain>
    </source>
</reference>
<dbReference type="InterPro" id="IPR006121">
    <property type="entry name" value="HMA_dom"/>
</dbReference>
<dbReference type="InterPro" id="IPR036163">
    <property type="entry name" value="HMA_dom_sf"/>
</dbReference>
<evidence type="ECO:0000256" key="13">
    <source>
        <dbReference type="ARBA" id="ARBA00023008"/>
    </source>
</evidence>
<dbReference type="SUPFAM" id="SSF81665">
    <property type="entry name" value="Calcium ATPase, transmembrane domain M"/>
    <property type="match status" value="1"/>
</dbReference>
<keyword evidence="13" id="KW-0186">Copper</keyword>
<proteinExistence type="inferred from homology"/>
<dbReference type="EMBL" id="RJJE01000004">
    <property type="protein sequence ID" value="RNI31824.1"/>
    <property type="molecule type" value="Genomic_DNA"/>
</dbReference>
<feature type="domain" description="HMA" evidence="19">
    <location>
        <begin position="1"/>
        <end position="58"/>
    </location>
</feature>
<name>A0A3M9N213_9BACT</name>
<dbReference type="InterPro" id="IPR018303">
    <property type="entry name" value="ATPase_P-typ_P_site"/>
</dbReference>
<evidence type="ECO:0000256" key="11">
    <source>
        <dbReference type="ARBA" id="ARBA00022967"/>
    </source>
</evidence>
<comment type="catalytic activity">
    <reaction evidence="17">
        <text>Cu(+)(in) + ATP + H2O = Cu(+)(out) + ADP + phosphate + H(+)</text>
        <dbReference type="Rhea" id="RHEA:25792"/>
        <dbReference type="ChEBI" id="CHEBI:15377"/>
        <dbReference type="ChEBI" id="CHEBI:15378"/>
        <dbReference type="ChEBI" id="CHEBI:30616"/>
        <dbReference type="ChEBI" id="CHEBI:43474"/>
        <dbReference type="ChEBI" id="CHEBI:49552"/>
        <dbReference type="ChEBI" id="CHEBI:456216"/>
        <dbReference type="EC" id="7.2.2.8"/>
    </reaction>
</comment>
<dbReference type="CDD" id="cd00371">
    <property type="entry name" value="HMA"/>
    <property type="match status" value="1"/>
</dbReference>
<dbReference type="PANTHER" id="PTHR43520">
    <property type="entry name" value="ATP7, ISOFORM B"/>
    <property type="match status" value="1"/>
</dbReference>
<dbReference type="InterPro" id="IPR036412">
    <property type="entry name" value="HAD-like_sf"/>
</dbReference>
<dbReference type="InterPro" id="IPR008250">
    <property type="entry name" value="ATPase_P-typ_transduc_dom_A_sf"/>
</dbReference>
<keyword evidence="14" id="KW-0406">Ion transport</keyword>
<dbReference type="InterPro" id="IPR023299">
    <property type="entry name" value="ATPase_P-typ_cyto_dom_N"/>
</dbReference>
<dbReference type="InterPro" id="IPR059000">
    <property type="entry name" value="ATPase_P-type_domA"/>
</dbReference>
<dbReference type="GO" id="GO:0005524">
    <property type="term" value="F:ATP binding"/>
    <property type="evidence" value="ECO:0007669"/>
    <property type="project" value="UniProtKB-UniRule"/>
</dbReference>
<comment type="subcellular location">
    <subcellularLocation>
        <location evidence="1">Cell membrane</location>
        <topology evidence="1">Multi-pass membrane protein</topology>
    </subcellularLocation>
</comment>
<evidence type="ECO:0000256" key="12">
    <source>
        <dbReference type="ARBA" id="ARBA00022989"/>
    </source>
</evidence>
<dbReference type="SFLD" id="SFLDS00003">
    <property type="entry name" value="Haloacid_Dehalogenase"/>
    <property type="match status" value="1"/>
</dbReference>
<comment type="caution">
    <text evidence="20">The sequence shown here is derived from an EMBL/GenBank/DDBJ whole genome shotgun (WGS) entry which is preliminary data.</text>
</comment>
<evidence type="ECO:0000256" key="4">
    <source>
        <dbReference type="ARBA" id="ARBA00022448"/>
    </source>
</evidence>
<dbReference type="SFLD" id="SFLDG00002">
    <property type="entry name" value="C1.7:_P-type_atpase_like"/>
    <property type="match status" value="1"/>
</dbReference>
<evidence type="ECO:0000256" key="3">
    <source>
        <dbReference type="ARBA" id="ARBA00012517"/>
    </source>
</evidence>
<dbReference type="InterPro" id="IPR023214">
    <property type="entry name" value="HAD_sf"/>
</dbReference>
<dbReference type="Gene3D" id="2.70.150.10">
    <property type="entry name" value="Calcium-transporting ATPase, cytoplasmic transduction domain A"/>
    <property type="match status" value="1"/>
</dbReference>
<keyword evidence="15 18" id="KW-0472">Membrane</keyword>
<evidence type="ECO:0000256" key="16">
    <source>
        <dbReference type="ARBA" id="ARBA00033239"/>
    </source>
</evidence>
<dbReference type="Pfam" id="PF00702">
    <property type="entry name" value="Hydrolase"/>
    <property type="match status" value="1"/>
</dbReference>
<evidence type="ECO:0000256" key="5">
    <source>
        <dbReference type="ARBA" id="ARBA00022475"/>
    </source>
</evidence>
<evidence type="ECO:0000256" key="10">
    <source>
        <dbReference type="ARBA" id="ARBA00022840"/>
    </source>
</evidence>
<dbReference type="SUPFAM" id="SSF55008">
    <property type="entry name" value="HMA, heavy metal-associated domain"/>
    <property type="match status" value="1"/>
</dbReference>
<dbReference type="PROSITE" id="PS00154">
    <property type="entry name" value="ATPASE_E1_E2"/>
    <property type="match status" value="1"/>
</dbReference>
<keyword evidence="4" id="KW-0813">Transport</keyword>
<dbReference type="Gene3D" id="3.40.50.1000">
    <property type="entry name" value="HAD superfamily/HAD-like"/>
    <property type="match status" value="1"/>
</dbReference>
<dbReference type="GO" id="GO:0005507">
    <property type="term" value="F:copper ion binding"/>
    <property type="evidence" value="ECO:0007669"/>
    <property type="project" value="TreeGrafter"/>
</dbReference>
<dbReference type="PRINTS" id="PR00119">
    <property type="entry name" value="CATATPASE"/>
</dbReference>
<dbReference type="GO" id="GO:0060003">
    <property type="term" value="P:copper ion export"/>
    <property type="evidence" value="ECO:0007669"/>
    <property type="project" value="UniProtKB-ARBA"/>
</dbReference>
<feature type="transmembrane region" description="Helical" evidence="18">
    <location>
        <begin position="673"/>
        <end position="695"/>
    </location>
</feature>
<organism evidence="20 21">
    <name type="scientific">Rufibacter immobilis</name>
    <dbReference type="NCBI Taxonomy" id="1348778"/>
    <lineage>
        <taxon>Bacteria</taxon>
        <taxon>Pseudomonadati</taxon>
        <taxon>Bacteroidota</taxon>
        <taxon>Cytophagia</taxon>
        <taxon>Cytophagales</taxon>
        <taxon>Hymenobacteraceae</taxon>
        <taxon>Rufibacter</taxon>
    </lineage>
</organism>
<sequence>MTCAACAVSVESMVASTPGVTQANVNFATQTLQVTYHPEQVQVTDMQKALQSVGYDLIIDTENAQEIQEQTQQSHYRELKRKTILAGLLTLPVVVIGMFFMNMPYGNWIMMALSAPVLFVFGRNFFVNAFKQARHGKANMDTLVALSTGTAFAFSVFNTVNPGFWHARNLHPHVYFEAAAVVIVFIMLGKLLEERAKSSTSSAIKKLIGLQPKTVWLVEGDQEREVPISTIQKGNVLLVRSGEKVPVDGEVSSGSSYVDESMINGEPVPVSKRMGDKVFAGTINQKGSFRFTAEKVGSETLLAQIIKLVQDAQGSKAPVQKLVDKIAGIFVPVVFVFALVTLATWLVLGSDNGLSQGLLAFVTVLVIACPCALGLATPTAIMVGVGKGAEHGILIKDAESLEQAHRLNALILDKTGTITEGKPVVTDVLWADEVRSRHRELQSVLLSLEQLSEHPLAEAVARHLREGAVPSVAIHGFDSVTGKGVKASWGGRSYLVGSPKYMAAEEISVSGDLSSVAENWAEAAKTVIYFAEEGKAVAILAIADKVKETSAKAIELLQQRGIEVYMLTGDNARTAASVARQVGIQHFQAEVMPSEKADFVKLLQSQGKVVGMVGDGINDSQALAQADVSIAMGKGSDIAIDVAKMTLITSDLQLLPKALKLSRLTVNAIRQNLFWAFIYNLVGIPIAAGVLYPFYGFLLDPMIAGAAMTLSSVSVVANSLRLKAQQL</sequence>
<dbReference type="NCBIfam" id="TIGR01494">
    <property type="entry name" value="ATPase_P-type"/>
    <property type="match status" value="1"/>
</dbReference>
<evidence type="ECO:0000256" key="2">
    <source>
        <dbReference type="ARBA" id="ARBA00006024"/>
    </source>
</evidence>
<dbReference type="SUPFAM" id="SSF81653">
    <property type="entry name" value="Calcium ATPase, transduction domain A"/>
    <property type="match status" value="1"/>
</dbReference>
<keyword evidence="12 18" id="KW-1133">Transmembrane helix</keyword>
<keyword evidence="21" id="KW-1185">Reference proteome</keyword>
<feature type="transmembrane region" description="Helical" evidence="18">
    <location>
        <begin position="142"/>
        <end position="160"/>
    </location>
</feature>
<accession>A0A3M9N213</accession>
<dbReference type="GO" id="GO:0043682">
    <property type="term" value="F:P-type divalent copper transporter activity"/>
    <property type="evidence" value="ECO:0007669"/>
    <property type="project" value="TreeGrafter"/>
</dbReference>
<evidence type="ECO:0000256" key="17">
    <source>
        <dbReference type="ARBA" id="ARBA00049289"/>
    </source>
</evidence>
<dbReference type="PROSITE" id="PS50846">
    <property type="entry name" value="HMA_2"/>
    <property type="match status" value="1"/>
</dbReference>
<dbReference type="NCBIfam" id="TIGR01511">
    <property type="entry name" value="ATPase-IB1_Cu"/>
    <property type="match status" value="1"/>
</dbReference>
<dbReference type="InterPro" id="IPR027256">
    <property type="entry name" value="P-typ_ATPase_IB"/>
</dbReference>
<keyword evidence="10 18" id="KW-0067">ATP-binding</keyword>
<protein>
    <recommendedName>
        <fullName evidence="3">P-type Cu(+) transporter</fullName>
        <ecNumber evidence="3">7.2.2.8</ecNumber>
    </recommendedName>
    <alternativeName>
        <fullName evidence="16">Cu(+)-exporting ATPase</fullName>
    </alternativeName>
</protein>
<dbReference type="FunFam" id="2.70.150.10:FF:000020">
    <property type="entry name" value="Copper-exporting P-type ATPase A"/>
    <property type="match status" value="1"/>
</dbReference>
<dbReference type="Pfam" id="PF00122">
    <property type="entry name" value="E1-E2_ATPase"/>
    <property type="match status" value="1"/>
</dbReference>
<feature type="transmembrane region" description="Helical" evidence="18">
    <location>
        <begin position="326"/>
        <end position="348"/>
    </location>
</feature>
<keyword evidence="8 18" id="KW-0547">Nucleotide-binding</keyword>
<evidence type="ECO:0000256" key="15">
    <source>
        <dbReference type="ARBA" id="ARBA00023136"/>
    </source>
</evidence>
<dbReference type="CDD" id="cd02094">
    <property type="entry name" value="P-type_ATPase_Cu-like"/>
    <property type="match status" value="1"/>
</dbReference>
<keyword evidence="7 18" id="KW-0479">Metal-binding</keyword>